<accession>A0A062XZD1</accession>
<keyword evidence="1" id="KW-0812">Transmembrane</keyword>
<feature type="transmembrane region" description="Helical" evidence="1">
    <location>
        <begin position="33"/>
        <end position="54"/>
    </location>
</feature>
<dbReference type="EMBL" id="JMFG01000020">
    <property type="protein sequence ID" value="KDA53471.1"/>
    <property type="molecule type" value="Genomic_DNA"/>
</dbReference>
<dbReference type="InterPro" id="IPR011990">
    <property type="entry name" value="TPR-like_helical_dom_sf"/>
</dbReference>
<keyword evidence="1" id="KW-1133">Transmembrane helix</keyword>
<comment type="caution">
    <text evidence="3">The sequence shown here is derived from an EMBL/GenBank/DDBJ whole genome shotgun (WGS) entry which is preliminary data.</text>
</comment>
<dbReference type="InterPro" id="IPR018704">
    <property type="entry name" value="SecYEG/CpoB_TPR"/>
</dbReference>
<dbReference type="Proteomes" id="UP000027284">
    <property type="component" value="Unassembled WGS sequence"/>
</dbReference>
<evidence type="ECO:0000313" key="3">
    <source>
        <dbReference type="EMBL" id="KDA53471.1"/>
    </source>
</evidence>
<organism evidence="3 4">
    <name type="scientific">Thermoanaerobaculum aquaticum</name>
    <dbReference type="NCBI Taxonomy" id="1312852"/>
    <lineage>
        <taxon>Bacteria</taxon>
        <taxon>Pseudomonadati</taxon>
        <taxon>Acidobacteriota</taxon>
        <taxon>Thermoanaerobaculia</taxon>
        <taxon>Thermoanaerobaculales</taxon>
        <taxon>Thermoanaerobaculaceae</taxon>
        <taxon>Thermoanaerobaculum</taxon>
    </lineage>
</organism>
<proteinExistence type="predicted"/>
<dbReference type="Gene3D" id="1.25.40.10">
    <property type="entry name" value="Tetratricopeptide repeat domain"/>
    <property type="match status" value="1"/>
</dbReference>
<protein>
    <recommendedName>
        <fullName evidence="2">Ancillary SecYEG translocon subunit/Cell division coordinator CpoB TPR domain-containing protein</fullName>
    </recommendedName>
</protein>
<evidence type="ECO:0000256" key="1">
    <source>
        <dbReference type="SAM" id="Phobius"/>
    </source>
</evidence>
<keyword evidence="4" id="KW-1185">Reference proteome</keyword>
<keyword evidence="1" id="KW-0472">Membrane</keyword>
<evidence type="ECO:0000259" key="2">
    <source>
        <dbReference type="Pfam" id="PF09976"/>
    </source>
</evidence>
<dbReference type="Pfam" id="PF13174">
    <property type="entry name" value="TPR_6"/>
    <property type="match status" value="1"/>
</dbReference>
<name>A0A062XZD1_9BACT</name>
<dbReference type="Pfam" id="PF09976">
    <property type="entry name" value="TPR_21"/>
    <property type="match status" value="1"/>
</dbReference>
<sequence>MGRRLTRKQIKKDEFITFMDRAVHWLTANWRQAVMGLGGALALGLLWWVFTMILGSRTVAATRALDEAIQILEAPVGASAPADAKVKFASESQRQEAAAKALAKVRRFWFTPQARMARVLQARLAAEKGDLEGAVRELAAVASHRSPDPAVRAATLDLIRLRLASGQVEAAIRDLEVMASGKDKRLPQDMAMFELAGAYERAGKVSQAQEILRKLVENFPDSPYRVEAQRKLTSLS</sequence>
<dbReference type="SUPFAM" id="SSF48452">
    <property type="entry name" value="TPR-like"/>
    <property type="match status" value="1"/>
</dbReference>
<evidence type="ECO:0000313" key="4">
    <source>
        <dbReference type="Proteomes" id="UP000027284"/>
    </source>
</evidence>
<feature type="domain" description="Ancillary SecYEG translocon subunit/Cell division coordinator CpoB TPR" evidence="2">
    <location>
        <begin position="25"/>
        <end position="177"/>
    </location>
</feature>
<reference evidence="3 4" key="1">
    <citation type="submission" date="2014-04" db="EMBL/GenBank/DDBJ databases">
        <title>The Genome Sequence of Thermoanaerobaculum aquaticum MP-01, The First Cultivated Group 23 Acidobacterium.</title>
        <authorList>
            <person name="Stamps B.W."/>
            <person name="Losey N.A."/>
            <person name="Lawson P.A."/>
            <person name="Stevenson B.S."/>
        </authorList>
    </citation>
    <scope>NUCLEOTIDE SEQUENCE [LARGE SCALE GENOMIC DNA]</scope>
    <source>
        <strain evidence="3 4">MP-01</strain>
    </source>
</reference>
<gene>
    <name evidence="3" type="ORF">EG19_04490</name>
</gene>
<dbReference type="STRING" id="1312852.EG19_04490"/>
<dbReference type="RefSeq" id="WP_038049254.1">
    <property type="nucleotide sequence ID" value="NZ_JMFG01000020.1"/>
</dbReference>
<dbReference type="InterPro" id="IPR019734">
    <property type="entry name" value="TPR_rpt"/>
</dbReference>
<dbReference type="AlphaFoldDB" id="A0A062XZD1"/>